<comment type="subcellular location">
    <subcellularLocation>
        <location evidence="1">Mitochondrion membrane</location>
        <topology evidence="1">Multi-pass membrane protein</topology>
    </subcellularLocation>
</comment>
<evidence type="ECO:0000313" key="12">
    <source>
        <dbReference type="Proteomes" id="UP000186594"/>
    </source>
</evidence>
<keyword evidence="5" id="KW-0677">Repeat</keyword>
<dbReference type="OrthoDB" id="193856at2759"/>
<dbReference type="GO" id="GO:0031966">
    <property type="term" value="C:mitochondrial membrane"/>
    <property type="evidence" value="ECO:0007669"/>
    <property type="project" value="UniProtKB-SubCell"/>
</dbReference>
<evidence type="ECO:0000256" key="10">
    <source>
        <dbReference type="RuleBase" id="RU000488"/>
    </source>
</evidence>
<dbReference type="Pfam" id="PF00153">
    <property type="entry name" value="Mito_carr"/>
    <property type="match status" value="2"/>
</dbReference>
<evidence type="ECO:0000256" key="3">
    <source>
        <dbReference type="ARBA" id="ARBA00022448"/>
    </source>
</evidence>
<dbReference type="GO" id="GO:0022857">
    <property type="term" value="F:transmembrane transporter activity"/>
    <property type="evidence" value="ECO:0007669"/>
    <property type="project" value="TreeGrafter"/>
</dbReference>
<keyword evidence="3 10" id="KW-0813">Transport</keyword>
<dbReference type="EMBL" id="LXFE01004208">
    <property type="protein sequence ID" value="OLL21887.1"/>
    <property type="molecule type" value="Genomic_DNA"/>
</dbReference>
<gene>
    <name evidence="11" type="ORF">NEOLI_000989</name>
</gene>
<keyword evidence="7" id="KW-0496">Mitochondrion</keyword>
<evidence type="ECO:0000313" key="11">
    <source>
        <dbReference type="EMBL" id="OLL21887.1"/>
    </source>
</evidence>
<sequence length="360" mass="40501">MHRQEQTFLLSVSQPVNVLNPSPREDRLLEGQVEPESHGVDYDVYHILPTKSSGTFSHRKKYTVTVILHLRGTEARRVRSLTHNLKDCYWAMAESINDFVAGYISGVSGLVLGNSLDVRKISVQSSRPQTGIFEPILFFHGILPPLLSLGVLNAILFTCYGQSIRWLNDSRCHPQSWSKVYAAGAISGLGVFFVSTPTELLKCRVQIEKGENTWKVLDRTLRQDGLGGLYRGGLVTVLRDTIGYGFYFWGYEISKHYLDLFSDTQKTFIAGGLAGILSWTSVYPLDVLKTRYQIHSTSLGSLLPQKYSSTWDCAKKTYAEGGAPIFARGLGIATIRAFLVNSVTFCVYEFLYKRLDRYIR</sequence>
<dbReference type="SUPFAM" id="SSF103506">
    <property type="entry name" value="Mitochondrial carrier"/>
    <property type="match status" value="1"/>
</dbReference>
<dbReference type="InterPro" id="IPR023395">
    <property type="entry name" value="MCP_dom_sf"/>
</dbReference>
<dbReference type="PANTHER" id="PTHR45624:SF10">
    <property type="entry name" value="SLC (SOLUTE CARRIER) HOMOLOG"/>
    <property type="match status" value="1"/>
</dbReference>
<organism evidence="11 12">
    <name type="scientific">Neolecta irregularis (strain DAH-3)</name>
    <dbReference type="NCBI Taxonomy" id="1198029"/>
    <lineage>
        <taxon>Eukaryota</taxon>
        <taxon>Fungi</taxon>
        <taxon>Dikarya</taxon>
        <taxon>Ascomycota</taxon>
        <taxon>Taphrinomycotina</taxon>
        <taxon>Neolectales</taxon>
        <taxon>Neolectaceae</taxon>
        <taxon>Neolecta</taxon>
    </lineage>
</organism>
<feature type="repeat" description="Solcar" evidence="9">
    <location>
        <begin position="175"/>
        <end position="257"/>
    </location>
</feature>
<accession>A0A1U7LGW2</accession>
<dbReference type="OMA" id="WVTATPF"/>
<evidence type="ECO:0000256" key="4">
    <source>
        <dbReference type="ARBA" id="ARBA00022692"/>
    </source>
</evidence>
<keyword evidence="8 9" id="KW-0472">Membrane</keyword>
<name>A0A1U7LGW2_NEOID</name>
<evidence type="ECO:0000256" key="8">
    <source>
        <dbReference type="ARBA" id="ARBA00023136"/>
    </source>
</evidence>
<dbReference type="InterPro" id="IPR018108">
    <property type="entry name" value="MCP_transmembrane"/>
</dbReference>
<dbReference type="Proteomes" id="UP000186594">
    <property type="component" value="Unassembled WGS sequence"/>
</dbReference>
<comment type="similarity">
    <text evidence="2 10">Belongs to the mitochondrial carrier (TC 2.A.29) family.</text>
</comment>
<keyword evidence="6" id="KW-1133">Transmembrane helix</keyword>
<evidence type="ECO:0000256" key="9">
    <source>
        <dbReference type="PROSITE-ProRule" id="PRU00282"/>
    </source>
</evidence>
<dbReference type="Gene3D" id="1.50.40.10">
    <property type="entry name" value="Mitochondrial carrier domain"/>
    <property type="match status" value="1"/>
</dbReference>
<proteinExistence type="inferred from homology"/>
<feature type="repeat" description="Solcar" evidence="9">
    <location>
        <begin position="262"/>
        <end position="354"/>
    </location>
</feature>
<reference evidence="11 12" key="1">
    <citation type="submission" date="2016-04" db="EMBL/GenBank/DDBJ databases">
        <title>Evolutionary innovation and constraint leading to complex multicellularity in the Ascomycota.</title>
        <authorList>
            <person name="Cisse O."/>
            <person name="Nguyen A."/>
            <person name="Hewitt D.A."/>
            <person name="Jedd G."/>
            <person name="Stajich J.E."/>
        </authorList>
    </citation>
    <scope>NUCLEOTIDE SEQUENCE [LARGE SCALE GENOMIC DNA]</scope>
    <source>
        <strain evidence="11 12">DAH-3</strain>
    </source>
</reference>
<evidence type="ECO:0000256" key="7">
    <source>
        <dbReference type="ARBA" id="ARBA00023128"/>
    </source>
</evidence>
<comment type="caution">
    <text evidence="11">The sequence shown here is derived from an EMBL/GenBank/DDBJ whole genome shotgun (WGS) entry which is preliminary data.</text>
</comment>
<protein>
    <submittedName>
        <fullName evidence="11">Solute carrier family 25 member 45</fullName>
    </submittedName>
</protein>
<evidence type="ECO:0000256" key="5">
    <source>
        <dbReference type="ARBA" id="ARBA00022737"/>
    </source>
</evidence>
<dbReference type="AlphaFoldDB" id="A0A1U7LGW2"/>
<evidence type="ECO:0000256" key="2">
    <source>
        <dbReference type="ARBA" id="ARBA00006375"/>
    </source>
</evidence>
<keyword evidence="12" id="KW-1185">Reference proteome</keyword>
<dbReference type="PROSITE" id="PS50920">
    <property type="entry name" value="SOLCAR"/>
    <property type="match status" value="2"/>
</dbReference>
<evidence type="ECO:0000256" key="1">
    <source>
        <dbReference type="ARBA" id="ARBA00004225"/>
    </source>
</evidence>
<dbReference type="PANTHER" id="PTHR45624">
    <property type="entry name" value="MITOCHONDRIAL BASIC AMINO ACIDS TRANSPORTER-RELATED"/>
    <property type="match status" value="1"/>
</dbReference>
<keyword evidence="4 9" id="KW-0812">Transmembrane</keyword>
<evidence type="ECO:0000256" key="6">
    <source>
        <dbReference type="ARBA" id="ARBA00022989"/>
    </source>
</evidence>
<dbReference type="InterPro" id="IPR050567">
    <property type="entry name" value="Mitochondrial_Carrier"/>
</dbReference>